<evidence type="ECO:0000256" key="4">
    <source>
        <dbReference type="ARBA" id="ARBA00023006"/>
    </source>
</evidence>
<evidence type="ECO:0000256" key="2">
    <source>
        <dbReference type="ARBA" id="ARBA00013806"/>
    </source>
</evidence>
<evidence type="ECO:0000313" key="9">
    <source>
        <dbReference type="Proteomes" id="UP000188320"/>
    </source>
</evidence>
<comment type="function">
    <text evidence="6">Autophagy-specific protein that functions in response to autophagy-inducing signals as a scaffold to recruit other ATG proteins to organize preautophagosomal structure (PAS) formation. Modulates the timing and magnitude of the autophagy response, such as the size of the sequestering vesicles. Plays particularly a role in pexophagy and nucleophagy.</text>
</comment>
<dbReference type="Pfam" id="PF04108">
    <property type="entry name" value="ATG17_like"/>
    <property type="match status" value="1"/>
</dbReference>
<dbReference type="GO" id="GO:1990316">
    <property type="term" value="C:Atg1/ULK1 kinase complex"/>
    <property type="evidence" value="ECO:0007669"/>
    <property type="project" value="TreeGrafter"/>
</dbReference>
<evidence type="ECO:0000256" key="6">
    <source>
        <dbReference type="RuleBase" id="RU368080"/>
    </source>
</evidence>
<dbReference type="GO" id="GO:0000422">
    <property type="term" value="P:autophagy of mitochondrion"/>
    <property type="evidence" value="ECO:0007669"/>
    <property type="project" value="TreeGrafter"/>
</dbReference>
<dbReference type="PANTHER" id="PTHR28005:SF1">
    <property type="entry name" value="AUTOPHAGY-RELATED PROTEIN 17"/>
    <property type="match status" value="1"/>
</dbReference>
<reference evidence="9" key="1">
    <citation type="submission" date="2017-01" db="EMBL/GenBank/DDBJ databases">
        <authorList>
            <person name="Wang Y."/>
            <person name="White M."/>
            <person name="Kvist S."/>
            <person name="Moncalvo J.-M."/>
        </authorList>
    </citation>
    <scope>NUCLEOTIDE SEQUENCE [LARGE SCALE GENOMIC DNA]</scope>
    <source>
        <strain evidence="9">COL-18-3</strain>
    </source>
</reference>
<dbReference type="AlphaFoldDB" id="A0A1R1PL75"/>
<comment type="caution">
    <text evidence="8">The sequence shown here is derived from an EMBL/GenBank/DDBJ whole genome shotgun (WGS) entry which is preliminary data.</text>
</comment>
<dbReference type="OrthoDB" id="1937984at2759"/>
<dbReference type="GO" id="GO:0030295">
    <property type="term" value="F:protein kinase activator activity"/>
    <property type="evidence" value="ECO:0007669"/>
    <property type="project" value="TreeGrafter"/>
</dbReference>
<feature type="domain" description="Autophagy protein ATG17-like" evidence="7">
    <location>
        <begin position="2"/>
        <end position="135"/>
    </location>
</feature>
<dbReference type="GO" id="GO:0034045">
    <property type="term" value="C:phagophore assembly site membrane"/>
    <property type="evidence" value="ECO:0007669"/>
    <property type="project" value="UniProtKB-SubCell"/>
</dbReference>
<dbReference type="GO" id="GO:0060090">
    <property type="term" value="F:molecular adaptor activity"/>
    <property type="evidence" value="ECO:0007669"/>
    <property type="project" value="TreeGrafter"/>
</dbReference>
<dbReference type="InterPro" id="IPR045326">
    <property type="entry name" value="ATG17-like_dom"/>
</dbReference>
<dbReference type="GO" id="GO:0000045">
    <property type="term" value="P:autophagosome assembly"/>
    <property type="evidence" value="ECO:0007669"/>
    <property type="project" value="TreeGrafter"/>
</dbReference>
<keyword evidence="4 6" id="KW-0072">Autophagy</keyword>
<gene>
    <name evidence="8" type="ORF">AX774_g4818</name>
</gene>
<dbReference type="GO" id="GO:0034727">
    <property type="term" value="P:piecemeal microautophagy of the nucleus"/>
    <property type="evidence" value="ECO:0007669"/>
    <property type="project" value="TreeGrafter"/>
</dbReference>
<dbReference type="EMBL" id="LSSK01000838">
    <property type="protein sequence ID" value="OMH81728.1"/>
    <property type="molecule type" value="Genomic_DNA"/>
</dbReference>
<dbReference type="InterPro" id="IPR007240">
    <property type="entry name" value="Atg17"/>
</dbReference>
<keyword evidence="9" id="KW-1185">Reference proteome</keyword>
<protein>
    <recommendedName>
        <fullName evidence="2 6">Autophagy-related protein 17</fullName>
    </recommendedName>
</protein>
<dbReference type="Proteomes" id="UP000188320">
    <property type="component" value="Unassembled WGS sequence"/>
</dbReference>
<evidence type="ECO:0000259" key="7">
    <source>
        <dbReference type="Pfam" id="PF04108"/>
    </source>
</evidence>
<dbReference type="PANTHER" id="PTHR28005">
    <property type="entry name" value="AUTOPHAGY-RELATED PROTEIN 17"/>
    <property type="match status" value="1"/>
</dbReference>
<comment type="subcellular location">
    <subcellularLocation>
        <location evidence="6">Cytoplasm</location>
    </subcellularLocation>
    <subcellularLocation>
        <location evidence="6">Preautophagosomal structure membrane</location>
        <topology evidence="6">Peripheral membrane protein</topology>
    </subcellularLocation>
</comment>
<organism evidence="8 9">
    <name type="scientific">Zancudomyces culisetae</name>
    <name type="common">Gut fungus</name>
    <name type="synonym">Smittium culisetae</name>
    <dbReference type="NCBI Taxonomy" id="1213189"/>
    <lineage>
        <taxon>Eukaryota</taxon>
        <taxon>Fungi</taxon>
        <taxon>Fungi incertae sedis</taxon>
        <taxon>Zoopagomycota</taxon>
        <taxon>Kickxellomycotina</taxon>
        <taxon>Harpellomycetes</taxon>
        <taxon>Harpellales</taxon>
        <taxon>Legeriomycetaceae</taxon>
        <taxon>Zancudomyces</taxon>
    </lineage>
</organism>
<accession>A0A1R1PL75</accession>
<evidence type="ECO:0000313" key="8">
    <source>
        <dbReference type="EMBL" id="OMH81728.1"/>
    </source>
</evidence>
<evidence type="ECO:0000256" key="1">
    <source>
        <dbReference type="ARBA" id="ARBA00006259"/>
    </source>
</evidence>
<evidence type="ECO:0000256" key="5">
    <source>
        <dbReference type="ARBA" id="ARBA00023136"/>
    </source>
</evidence>
<comment type="similarity">
    <text evidence="1 6">Belongs to the ATG17 family.</text>
</comment>
<sequence>MQDTMSSLRTVADECHVRAQQYSTFIQEYKNQAIMLSDVFELISLSFRQISLSYSITQSQLSSFHALTKEMWNLTAWYQEYYLAYCDLVLEFHRRNQVRKAQKKWLENVTLELDKMYNDELSIRRDFVENLGKYLPGDLCPQVHVSRLFGKAFVDYNG</sequence>
<keyword evidence="3 6" id="KW-0963">Cytoplasm</keyword>
<keyword evidence="5" id="KW-0472">Membrane</keyword>
<evidence type="ECO:0000256" key="3">
    <source>
        <dbReference type="ARBA" id="ARBA00022490"/>
    </source>
</evidence>
<proteinExistence type="inferred from homology"/>
<name>A0A1R1PL75_ZANCU</name>